<comment type="caution">
    <text evidence="3">The sequence shown here is derived from an EMBL/GenBank/DDBJ whole genome shotgun (WGS) entry which is preliminary data.</text>
</comment>
<evidence type="ECO:0000313" key="3">
    <source>
        <dbReference type="EMBL" id="KAK1889959.1"/>
    </source>
</evidence>
<evidence type="ECO:0000313" key="4">
    <source>
        <dbReference type="Proteomes" id="UP001228049"/>
    </source>
</evidence>
<keyword evidence="4" id="KW-1185">Reference proteome</keyword>
<feature type="signal peptide" evidence="2">
    <location>
        <begin position="1"/>
        <end position="31"/>
    </location>
</feature>
<feature type="chain" id="PRO_5042221967" evidence="2">
    <location>
        <begin position="32"/>
        <end position="215"/>
    </location>
</feature>
<accession>A0AAD9BWD9</accession>
<dbReference type="AlphaFoldDB" id="A0AAD9BWD9"/>
<name>A0AAD9BWD9_DISEL</name>
<evidence type="ECO:0000256" key="1">
    <source>
        <dbReference type="SAM" id="MobiDB-lite"/>
    </source>
</evidence>
<proteinExistence type="predicted"/>
<sequence>MLQNAALSSRLLFVFALVCAAVMSFIMCSEAARDSPITTQVNDGVKHKRLRKLYIPRSQHNPLFTDGRPKFESSLKFESRMPTKVVGMGPLYSSTSSTVRGTRVKGNKPNGFTNEPGKAVIVKPPKTPARVVAVTYADVLGSASFSVVKATTQTPSIPADKEYFPNATATTEQKEGVGSGSGGFNMSDVFSTNTTTILSEDLLLVDVFPPRTVLF</sequence>
<reference evidence="3" key="1">
    <citation type="submission" date="2023-04" db="EMBL/GenBank/DDBJ databases">
        <title>Chromosome-level genome of Chaenocephalus aceratus.</title>
        <authorList>
            <person name="Park H."/>
        </authorList>
    </citation>
    <scope>NUCLEOTIDE SEQUENCE</scope>
    <source>
        <strain evidence="3">DE</strain>
        <tissue evidence="3">Muscle</tissue>
    </source>
</reference>
<protein>
    <submittedName>
        <fullName evidence="3">Vacuolar protein sorting-associated protein 41 like</fullName>
    </submittedName>
</protein>
<feature type="region of interest" description="Disordered" evidence="1">
    <location>
        <begin position="92"/>
        <end position="117"/>
    </location>
</feature>
<organism evidence="3 4">
    <name type="scientific">Dissostichus eleginoides</name>
    <name type="common">Patagonian toothfish</name>
    <name type="synonym">Dissostichus amissus</name>
    <dbReference type="NCBI Taxonomy" id="100907"/>
    <lineage>
        <taxon>Eukaryota</taxon>
        <taxon>Metazoa</taxon>
        <taxon>Chordata</taxon>
        <taxon>Craniata</taxon>
        <taxon>Vertebrata</taxon>
        <taxon>Euteleostomi</taxon>
        <taxon>Actinopterygii</taxon>
        <taxon>Neopterygii</taxon>
        <taxon>Teleostei</taxon>
        <taxon>Neoteleostei</taxon>
        <taxon>Acanthomorphata</taxon>
        <taxon>Eupercaria</taxon>
        <taxon>Perciformes</taxon>
        <taxon>Notothenioidei</taxon>
        <taxon>Nototheniidae</taxon>
        <taxon>Dissostichus</taxon>
    </lineage>
</organism>
<keyword evidence="2" id="KW-0732">Signal</keyword>
<gene>
    <name evidence="3" type="ORF">KUDE01_014632</name>
</gene>
<evidence type="ECO:0000256" key="2">
    <source>
        <dbReference type="SAM" id="SignalP"/>
    </source>
</evidence>
<dbReference type="EMBL" id="JASDAP010000016">
    <property type="protein sequence ID" value="KAK1889959.1"/>
    <property type="molecule type" value="Genomic_DNA"/>
</dbReference>
<dbReference type="Proteomes" id="UP001228049">
    <property type="component" value="Unassembled WGS sequence"/>
</dbReference>